<keyword evidence="3" id="KW-1185">Reference proteome</keyword>
<dbReference type="PANTHER" id="PTHR43198">
    <property type="entry name" value="BIFUNCTIONAL TH2 PROTEIN"/>
    <property type="match status" value="1"/>
</dbReference>
<organism evidence="2 3">
    <name type="scientific">Teichococcus deserti</name>
    <dbReference type="NCBI Taxonomy" id="1817963"/>
    <lineage>
        <taxon>Bacteria</taxon>
        <taxon>Pseudomonadati</taxon>
        <taxon>Pseudomonadota</taxon>
        <taxon>Alphaproteobacteria</taxon>
        <taxon>Acetobacterales</taxon>
        <taxon>Roseomonadaceae</taxon>
        <taxon>Roseomonas</taxon>
    </lineage>
</organism>
<dbReference type="InterPro" id="IPR050967">
    <property type="entry name" value="Thiamine_Salvage_TenA"/>
</dbReference>
<accession>A0A1V2H9X8</accession>
<dbReference type="InterPro" id="IPR016084">
    <property type="entry name" value="Haem_Oase-like_multi-hlx"/>
</dbReference>
<comment type="caution">
    <text evidence="2">The sequence shown here is derived from an EMBL/GenBank/DDBJ whole genome shotgun (WGS) entry which is preliminary data.</text>
</comment>
<dbReference type="PANTHER" id="PTHR43198:SF2">
    <property type="entry name" value="SI:CH1073-67J19.1-RELATED"/>
    <property type="match status" value="1"/>
</dbReference>
<dbReference type="Proteomes" id="UP000188879">
    <property type="component" value="Unassembled WGS sequence"/>
</dbReference>
<dbReference type="Pfam" id="PF03070">
    <property type="entry name" value="TENA_THI-4"/>
    <property type="match status" value="1"/>
</dbReference>
<dbReference type="SUPFAM" id="SSF48613">
    <property type="entry name" value="Heme oxygenase-like"/>
    <property type="match status" value="1"/>
</dbReference>
<dbReference type="GO" id="GO:0005829">
    <property type="term" value="C:cytosol"/>
    <property type="evidence" value="ECO:0007669"/>
    <property type="project" value="TreeGrafter"/>
</dbReference>
<reference evidence="2 3" key="1">
    <citation type="submission" date="2016-10" db="EMBL/GenBank/DDBJ databases">
        <title>Draft Genome sequence of Roseomonas sp. strain M3.</title>
        <authorList>
            <person name="Subhash Y."/>
            <person name="Lee S."/>
        </authorList>
    </citation>
    <scope>NUCLEOTIDE SEQUENCE [LARGE SCALE GENOMIC DNA]</scope>
    <source>
        <strain evidence="2 3">M3</strain>
    </source>
</reference>
<dbReference type="AlphaFoldDB" id="A0A1V2H9X8"/>
<proteinExistence type="predicted"/>
<dbReference type="EMBL" id="MLCO01000013">
    <property type="protein sequence ID" value="ONG58735.1"/>
    <property type="molecule type" value="Genomic_DNA"/>
</dbReference>
<sequence length="230" mass="25192">MTFAPPYGAPDGLLHRLRDAAAGRWDAYCWHPFVQQLAEGSLPLPAFRRYLTQDWLFLIQFARAKALAAFKAESLEALRSKASSLNALLSEMQMHLNFCAEWGLSEADVLAELEAPQTVAYTRWVIDRGLAGDILDLEVALAPCTIGYGEIALRIAAHPGRKRVGNPYEAWIETYASLGYQALASGAATRLDRLGETHGGAARFASLSATFSEAARLEADFWQMGLDAKS</sequence>
<evidence type="ECO:0000259" key="1">
    <source>
        <dbReference type="Pfam" id="PF03070"/>
    </source>
</evidence>
<name>A0A1V2H9X8_9PROT</name>
<gene>
    <name evidence="2" type="ORF">BKE38_02025</name>
</gene>
<dbReference type="CDD" id="cd19367">
    <property type="entry name" value="TenA_C_ScTHI20-like"/>
    <property type="match status" value="1"/>
</dbReference>
<evidence type="ECO:0000313" key="2">
    <source>
        <dbReference type="EMBL" id="ONG58735.1"/>
    </source>
</evidence>
<feature type="domain" description="Thiaminase-2/PQQC" evidence="1">
    <location>
        <begin position="21"/>
        <end position="227"/>
    </location>
</feature>
<protein>
    <submittedName>
        <fullName evidence="2">Thiaminase II</fullName>
    </submittedName>
</protein>
<dbReference type="OrthoDB" id="34166at2"/>
<dbReference type="RefSeq" id="WP_076955714.1">
    <property type="nucleotide sequence ID" value="NZ_MLCO01000013.1"/>
</dbReference>
<evidence type="ECO:0000313" key="3">
    <source>
        <dbReference type="Proteomes" id="UP000188879"/>
    </source>
</evidence>
<dbReference type="InterPro" id="IPR004305">
    <property type="entry name" value="Thiaminase-2/PQQC"/>
</dbReference>
<dbReference type="Gene3D" id="1.20.910.10">
    <property type="entry name" value="Heme oxygenase-like"/>
    <property type="match status" value="1"/>
</dbReference>